<gene>
    <name evidence="2" type="ORF">AVDCRST_MAG44-1339</name>
</gene>
<reference evidence="2" key="1">
    <citation type="submission" date="2020-02" db="EMBL/GenBank/DDBJ databases">
        <authorList>
            <person name="Meier V. D."/>
        </authorList>
    </citation>
    <scope>NUCLEOTIDE SEQUENCE</scope>
    <source>
        <strain evidence="2">AVDCRST_MAG44</strain>
    </source>
</reference>
<dbReference type="EMBL" id="CADCVY010000091">
    <property type="protein sequence ID" value="CAA9510333.1"/>
    <property type="molecule type" value="Genomic_DNA"/>
</dbReference>
<protein>
    <submittedName>
        <fullName evidence="2">Uncharacterized protein</fullName>
    </submittedName>
</protein>
<name>A0A6J4T138_9SPHN</name>
<feature type="signal peptide" evidence="1">
    <location>
        <begin position="1"/>
        <end position="25"/>
    </location>
</feature>
<dbReference type="AlphaFoldDB" id="A0A6J4T138"/>
<organism evidence="2">
    <name type="scientific">uncultured Sphingomonas sp</name>
    <dbReference type="NCBI Taxonomy" id="158754"/>
    <lineage>
        <taxon>Bacteria</taxon>
        <taxon>Pseudomonadati</taxon>
        <taxon>Pseudomonadota</taxon>
        <taxon>Alphaproteobacteria</taxon>
        <taxon>Sphingomonadales</taxon>
        <taxon>Sphingomonadaceae</taxon>
        <taxon>Sphingomonas</taxon>
        <taxon>environmental samples</taxon>
    </lineage>
</organism>
<feature type="chain" id="PRO_5026953492" evidence="1">
    <location>
        <begin position="26"/>
        <end position="70"/>
    </location>
</feature>
<proteinExistence type="predicted"/>
<sequence length="70" mass="7271">MTMFRVAAAASIACASALGSVSAHAQQEPVSRGPMLVEIATPTKPMLARAGGKDFLAYELHLTNSCPIGR</sequence>
<keyword evidence="1" id="KW-0732">Signal</keyword>
<accession>A0A6J4T138</accession>
<evidence type="ECO:0000313" key="2">
    <source>
        <dbReference type="EMBL" id="CAA9510333.1"/>
    </source>
</evidence>
<evidence type="ECO:0000256" key="1">
    <source>
        <dbReference type="SAM" id="SignalP"/>
    </source>
</evidence>